<keyword evidence="1" id="KW-0880">Kelch repeat</keyword>
<dbReference type="AlphaFoldDB" id="A0A8C9RJ76"/>
<dbReference type="PIRSF" id="PIRSF037037">
    <property type="entry name" value="Kelch-like_protein_gigaxonin"/>
    <property type="match status" value="1"/>
</dbReference>
<dbReference type="Proteomes" id="UP000694397">
    <property type="component" value="Chromosome 11"/>
</dbReference>
<dbReference type="SUPFAM" id="SSF117281">
    <property type="entry name" value="Kelch motif"/>
    <property type="match status" value="1"/>
</dbReference>
<dbReference type="SUPFAM" id="SSF54695">
    <property type="entry name" value="POZ domain"/>
    <property type="match status" value="1"/>
</dbReference>
<dbReference type="Pfam" id="PF07707">
    <property type="entry name" value="BACK"/>
    <property type="match status" value="1"/>
</dbReference>
<accession>A0A8C9RJ76</accession>
<gene>
    <name evidence="4" type="primary">LOC108941034</name>
</gene>
<dbReference type="Gene3D" id="2.120.10.80">
    <property type="entry name" value="Kelch-type beta propeller"/>
    <property type="match status" value="1"/>
</dbReference>
<reference evidence="4" key="2">
    <citation type="submission" date="2025-08" db="UniProtKB">
        <authorList>
            <consortium name="Ensembl"/>
        </authorList>
    </citation>
    <scope>IDENTIFICATION</scope>
</reference>
<sequence length="512" mass="58379">MRESYQPTIALQSLGSVELEALLNCSYTGSLLLSWGSVFETTVTALQLQVKSALALCLDFLHQRIDPSSCLDVASFAEAYGLADLQELAEDYVLRHFNEVAATPKFLDLPSDKLLKYLRSDSLYVPSELVVFRAVVAWIEADPTERMGFAQDLMKEVQFPLMTFREFHEVKAVDLWRACSDTLDLCWSSFSSLEEQCRVYYPKDKLVLVGGDQITADFNKRLPSRKLWYANTIRSRTGLVREIEWRMLGEMPESPRFSHAVGVLEGNLYIIGGRHYYGTVDTMNSAYRYNPLENTWQRLADMHEQRSNFSLVVRDQRIYAIGGDRDINNNLDSVECYCPESNCWRSLDQSLSGHAAAVWDGEIFISGGFDCRYQCLVSMFLYHPERGTTYLCDMSQDRALHCMEKLAGHLYVAGGVCNLRKFYTDQLLCERYDPLTDSWSSIPSLRIPHVSGASAVLEDKIYILGGYCQEDYSESGLVHRYDPATLRWENMGRMPGPNTYIRACILHFPSQL</sequence>
<dbReference type="Gene3D" id="1.25.40.420">
    <property type="match status" value="1"/>
</dbReference>
<dbReference type="GeneTree" id="ENSGT00940000164143"/>
<dbReference type="Pfam" id="PF21536">
    <property type="entry name" value="BTB_KLHL33"/>
    <property type="match status" value="1"/>
</dbReference>
<organism evidence="4 5">
    <name type="scientific">Scleropages formosus</name>
    <name type="common">Asian bonytongue</name>
    <name type="synonym">Osteoglossum formosum</name>
    <dbReference type="NCBI Taxonomy" id="113540"/>
    <lineage>
        <taxon>Eukaryota</taxon>
        <taxon>Metazoa</taxon>
        <taxon>Chordata</taxon>
        <taxon>Craniata</taxon>
        <taxon>Vertebrata</taxon>
        <taxon>Euteleostomi</taxon>
        <taxon>Actinopterygii</taxon>
        <taxon>Neopterygii</taxon>
        <taxon>Teleostei</taxon>
        <taxon>Osteoglossocephala</taxon>
        <taxon>Osteoglossomorpha</taxon>
        <taxon>Osteoglossiformes</taxon>
        <taxon>Osteoglossidae</taxon>
        <taxon>Scleropages</taxon>
    </lineage>
</organism>
<evidence type="ECO:0000313" key="4">
    <source>
        <dbReference type="Ensembl" id="ENSSFOP00015020176.2"/>
    </source>
</evidence>
<feature type="domain" description="BACK" evidence="3">
    <location>
        <begin position="70"/>
        <end position="171"/>
    </location>
</feature>
<evidence type="ECO:0000256" key="1">
    <source>
        <dbReference type="ARBA" id="ARBA00022441"/>
    </source>
</evidence>
<evidence type="ECO:0000259" key="3">
    <source>
        <dbReference type="SMART" id="SM00875"/>
    </source>
</evidence>
<dbReference type="PANTHER" id="PTHR45632">
    <property type="entry name" value="LD33804P"/>
    <property type="match status" value="1"/>
</dbReference>
<dbReference type="SMART" id="SM00612">
    <property type="entry name" value="Kelch"/>
    <property type="match status" value="4"/>
</dbReference>
<dbReference type="OrthoDB" id="45365at2759"/>
<dbReference type="SMART" id="SM00875">
    <property type="entry name" value="BACK"/>
    <property type="match status" value="1"/>
</dbReference>
<dbReference type="InterPro" id="IPR056737">
    <property type="entry name" value="Beta-prop_ATRN-MKLN-like"/>
</dbReference>
<dbReference type="InterPro" id="IPR037293">
    <property type="entry name" value="Gal_Oxidase_central_sf"/>
</dbReference>
<proteinExistence type="predicted"/>
<dbReference type="InterPro" id="IPR015915">
    <property type="entry name" value="Kelch-typ_b-propeller"/>
</dbReference>
<dbReference type="InterPro" id="IPR017096">
    <property type="entry name" value="BTB-kelch_protein"/>
</dbReference>
<dbReference type="InterPro" id="IPR006652">
    <property type="entry name" value="Kelch_1"/>
</dbReference>
<reference evidence="4" key="3">
    <citation type="submission" date="2025-09" db="UniProtKB">
        <authorList>
            <consortium name="Ensembl"/>
        </authorList>
    </citation>
    <scope>IDENTIFICATION</scope>
</reference>
<dbReference type="Pfam" id="PF24981">
    <property type="entry name" value="Beta-prop_ATRN-LZTR1"/>
    <property type="match status" value="1"/>
</dbReference>
<reference evidence="4 5" key="1">
    <citation type="submission" date="2019-04" db="EMBL/GenBank/DDBJ databases">
        <authorList>
            <consortium name="Wellcome Sanger Institute Data Sharing"/>
        </authorList>
    </citation>
    <scope>NUCLEOTIDE SEQUENCE [LARGE SCALE GENOMIC DNA]</scope>
</reference>
<evidence type="ECO:0000256" key="2">
    <source>
        <dbReference type="ARBA" id="ARBA00022737"/>
    </source>
</evidence>
<protein>
    <submittedName>
        <fullName evidence="4">Kelch-like protein 33</fullName>
    </submittedName>
</protein>
<name>A0A8C9RJ76_SCLFO</name>
<evidence type="ECO:0000313" key="5">
    <source>
        <dbReference type="Proteomes" id="UP000694397"/>
    </source>
</evidence>
<keyword evidence="2" id="KW-0677">Repeat</keyword>
<dbReference type="FunFam" id="1.25.40.420:FF:000001">
    <property type="entry name" value="Kelch-like family member 12"/>
    <property type="match status" value="1"/>
</dbReference>
<dbReference type="InterPro" id="IPR011705">
    <property type="entry name" value="BACK"/>
</dbReference>
<keyword evidence="5" id="KW-1185">Reference proteome</keyword>
<dbReference type="Gene3D" id="2.130.10.80">
    <property type="entry name" value="Galactose oxidase/kelch, beta-propeller"/>
    <property type="match status" value="1"/>
</dbReference>
<dbReference type="Gene3D" id="3.30.710.10">
    <property type="entry name" value="Potassium Channel Kv1.1, Chain A"/>
    <property type="match status" value="1"/>
</dbReference>
<dbReference type="InterPro" id="IPR011333">
    <property type="entry name" value="SKP1/BTB/POZ_sf"/>
</dbReference>
<dbReference type="Ensembl" id="ENSSFOT00015020408.2">
    <property type="protein sequence ID" value="ENSSFOP00015020176.2"/>
    <property type="gene ID" value="ENSSFOG00015012977.2"/>
</dbReference>
<dbReference type="PANTHER" id="PTHR45632:SF14">
    <property type="entry name" value="KELCH-LIKE PROTEIN 33"/>
    <property type="match status" value="1"/>
</dbReference>